<dbReference type="GO" id="GO:0005525">
    <property type="term" value="F:GTP binding"/>
    <property type="evidence" value="ECO:0007669"/>
    <property type="project" value="InterPro"/>
</dbReference>
<evidence type="ECO:0000313" key="4">
    <source>
        <dbReference type="Proteomes" id="UP000249526"/>
    </source>
</evidence>
<sequence length="417" mass="47233">MGMTGAGKSTFISLVTDQEVVIGNDLNACTQNVTMYRCKFSTSCNIWLIDTPGFDDTSRTDSEVLKEIAGWLAESFSQKVLLNGILYLHRIMDNRMPGSAKRNLFMLKKLCGKDALRNTILVTTMWDCVDPADGDRREKQLITTPEYWGDMIAAGSQTLRHDNTYESAMRLINLYAGSHSTKEKKVLAIQHEMVIEKKALDETDAGKAVEDALIKERSRWRRELDDLREMMKEVLAEKDKESAEMLRQNTAEINAKLAAAERAQRDLKVTMEQMHRERLSAFRRDIEAQRKENKIIREKLSTFEASRDRKAKESSIAPVNSQTLSPLSEELEAQNSKLGAAQAHVQEMEKAHDQGSLDMRGPKYASLLEQLEQHRRELLIVQSSIRGMGQGHGQRYGCDLEPMYSGKLLAQLEGLSM</sequence>
<dbReference type="GeneID" id="37159481"/>
<keyword evidence="4" id="KW-1185">Reference proteome</keyword>
<keyword evidence="1" id="KW-0175">Coiled coil</keyword>
<dbReference type="SUPFAM" id="SSF52540">
    <property type="entry name" value="P-loop containing nucleoside triphosphate hydrolases"/>
    <property type="match status" value="1"/>
</dbReference>
<dbReference type="Proteomes" id="UP000249526">
    <property type="component" value="Unassembled WGS sequence"/>
</dbReference>
<organism evidence="3 4">
    <name type="scientific">Aspergillus piperis CBS 112811</name>
    <dbReference type="NCBI Taxonomy" id="1448313"/>
    <lineage>
        <taxon>Eukaryota</taxon>
        <taxon>Fungi</taxon>
        <taxon>Dikarya</taxon>
        <taxon>Ascomycota</taxon>
        <taxon>Pezizomycotina</taxon>
        <taxon>Eurotiomycetes</taxon>
        <taxon>Eurotiomycetidae</taxon>
        <taxon>Eurotiales</taxon>
        <taxon>Aspergillaceae</taxon>
        <taxon>Aspergillus</taxon>
        <taxon>Aspergillus subgen. Circumdati</taxon>
    </lineage>
</organism>
<evidence type="ECO:0000259" key="2">
    <source>
        <dbReference type="Pfam" id="PF01926"/>
    </source>
</evidence>
<dbReference type="CDD" id="cd00882">
    <property type="entry name" value="Ras_like_GTPase"/>
    <property type="match status" value="1"/>
</dbReference>
<feature type="coiled-coil region" evidence="1">
    <location>
        <begin position="210"/>
        <end position="299"/>
    </location>
</feature>
<name>A0A8G1R2J4_9EURO</name>
<dbReference type="InterPro" id="IPR006073">
    <property type="entry name" value="GTP-bd"/>
</dbReference>
<feature type="domain" description="G" evidence="2">
    <location>
        <begin position="1"/>
        <end position="62"/>
    </location>
</feature>
<dbReference type="Gene3D" id="3.40.50.300">
    <property type="entry name" value="P-loop containing nucleotide triphosphate hydrolases"/>
    <property type="match status" value="1"/>
</dbReference>
<dbReference type="RefSeq" id="XP_025514996.1">
    <property type="nucleotide sequence ID" value="XM_025656079.1"/>
</dbReference>
<proteinExistence type="predicted"/>
<evidence type="ECO:0000313" key="3">
    <source>
        <dbReference type="EMBL" id="RAH57074.1"/>
    </source>
</evidence>
<reference evidence="3 4" key="1">
    <citation type="submission" date="2018-02" db="EMBL/GenBank/DDBJ databases">
        <title>The genomes of Aspergillus section Nigri reveals drivers in fungal speciation.</title>
        <authorList>
            <consortium name="DOE Joint Genome Institute"/>
            <person name="Vesth T.C."/>
            <person name="Nybo J."/>
            <person name="Theobald S."/>
            <person name="Brandl J."/>
            <person name="Frisvad J.C."/>
            <person name="Nielsen K.F."/>
            <person name="Lyhne E.K."/>
            <person name="Kogle M.E."/>
            <person name="Kuo A."/>
            <person name="Riley R."/>
            <person name="Clum A."/>
            <person name="Nolan M."/>
            <person name="Lipzen A."/>
            <person name="Salamov A."/>
            <person name="Henrissat B."/>
            <person name="Wiebenga A."/>
            <person name="De vries R.P."/>
            <person name="Grigoriev I.V."/>
            <person name="Mortensen U.H."/>
            <person name="Andersen M.R."/>
            <person name="Baker S.E."/>
        </authorList>
    </citation>
    <scope>NUCLEOTIDE SEQUENCE [LARGE SCALE GENOMIC DNA]</scope>
    <source>
        <strain evidence="3 4">CBS 112811</strain>
    </source>
</reference>
<evidence type="ECO:0000256" key="1">
    <source>
        <dbReference type="SAM" id="Coils"/>
    </source>
</evidence>
<accession>A0A8G1R2J4</accession>
<gene>
    <name evidence="3" type="ORF">BO85DRAFT_373411</name>
</gene>
<dbReference type="Pfam" id="PF01926">
    <property type="entry name" value="MMR_HSR1"/>
    <property type="match status" value="1"/>
</dbReference>
<dbReference type="AlphaFoldDB" id="A0A8G1R2J4"/>
<dbReference type="EMBL" id="KZ825063">
    <property type="protein sequence ID" value="RAH57074.1"/>
    <property type="molecule type" value="Genomic_DNA"/>
</dbReference>
<protein>
    <recommendedName>
        <fullName evidence="2">G domain-containing protein</fullName>
    </recommendedName>
</protein>
<dbReference type="InterPro" id="IPR027417">
    <property type="entry name" value="P-loop_NTPase"/>
</dbReference>